<evidence type="ECO:0000256" key="1">
    <source>
        <dbReference type="ARBA" id="ARBA00009018"/>
    </source>
</evidence>
<dbReference type="GO" id="GO:0004140">
    <property type="term" value="F:dephospho-CoA kinase activity"/>
    <property type="evidence" value="ECO:0007669"/>
    <property type="project" value="UniProtKB-EC"/>
</dbReference>
<dbReference type="EC" id="2.7.1.24" evidence="5 6"/>
<organism evidence="7 8">
    <name type="scientific">Aromatoleum bremense</name>
    <dbReference type="NCBI Taxonomy" id="76115"/>
    <lineage>
        <taxon>Bacteria</taxon>
        <taxon>Pseudomonadati</taxon>
        <taxon>Pseudomonadota</taxon>
        <taxon>Betaproteobacteria</taxon>
        <taxon>Rhodocyclales</taxon>
        <taxon>Rhodocyclaceae</taxon>
        <taxon>Aromatoleum</taxon>
    </lineage>
</organism>
<comment type="similarity">
    <text evidence="1 5">Belongs to the CoaE family.</text>
</comment>
<dbReference type="NCBIfam" id="TIGR00152">
    <property type="entry name" value="dephospho-CoA kinase"/>
    <property type="match status" value="1"/>
</dbReference>
<keyword evidence="3 5" id="KW-0067">ATP-binding</keyword>
<sequence length="205" mass="22170">MNSHHFLVGLTGGIGSGKSAAADRLAELGAAVIDTDLIAHALTVPGGAAIEPIRKAFGNDVITADGALDRKAMRDLAFSDPQARRQLEAIIHPAIRAESDRQIREARGPYAVLVVPLLIESNSYRERYDRICVVDCPVDVQIARVMTRSHLPENQVRAIIAVQSSREEKLAAADDVIDNSGDRASLYAQVDRLHARYLAAARATN</sequence>
<evidence type="ECO:0000256" key="5">
    <source>
        <dbReference type="HAMAP-Rule" id="MF_00376"/>
    </source>
</evidence>
<dbReference type="PANTHER" id="PTHR10695:SF46">
    <property type="entry name" value="BIFUNCTIONAL COENZYME A SYNTHASE-RELATED"/>
    <property type="match status" value="1"/>
</dbReference>
<dbReference type="PANTHER" id="PTHR10695">
    <property type="entry name" value="DEPHOSPHO-COA KINASE-RELATED"/>
    <property type="match status" value="1"/>
</dbReference>
<comment type="caution">
    <text evidence="7">The sequence shown here is derived from an EMBL/GenBank/DDBJ whole genome shotgun (WGS) entry which is preliminary data.</text>
</comment>
<dbReference type="InterPro" id="IPR001977">
    <property type="entry name" value="Depp_CoAkinase"/>
</dbReference>
<comment type="pathway">
    <text evidence="5">Cofactor biosynthesis; coenzyme A biosynthesis; CoA from (R)-pantothenate: step 5/5.</text>
</comment>
<protein>
    <recommendedName>
        <fullName evidence="5 6">Dephospho-CoA kinase</fullName>
        <ecNumber evidence="5 6">2.7.1.24</ecNumber>
    </recommendedName>
    <alternativeName>
        <fullName evidence="5">Dephosphocoenzyme A kinase</fullName>
    </alternativeName>
</protein>
<accession>A0ABX1NX54</accession>
<evidence type="ECO:0000313" key="8">
    <source>
        <dbReference type="Proteomes" id="UP000633943"/>
    </source>
</evidence>
<evidence type="ECO:0000256" key="2">
    <source>
        <dbReference type="ARBA" id="ARBA00022741"/>
    </source>
</evidence>
<proteinExistence type="inferred from homology"/>
<dbReference type="PROSITE" id="PS51219">
    <property type="entry name" value="DPCK"/>
    <property type="match status" value="1"/>
</dbReference>
<dbReference type="InterPro" id="IPR027417">
    <property type="entry name" value="P-loop_NTPase"/>
</dbReference>
<evidence type="ECO:0000256" key="4">
    <source>
        <dbReference type="ARBA" id="ARBA00022993"/>
    </source>
</evidence>
<keyword evidence="5 7" id="KW-0808">Transferase</keyword>
<dbReference type="SUPFAM" id="SSF52540">
    <property type="entry name" value="P-loop containing nucleoside triphosphate hydrolases"/>
    <property type="match status" value="1"/>
</dbReference>
<keyword evidence="5" id="KW-0963">Cytoplasm</keyword>
<gene>
    <name evidence="5" type="primary">coaE</name>
    <name evidence="7" type="ORF">GPA24_13750</name>
</gene>
<dbReference type="EMBL" id="WTVP01000040">
    <property type="protein sequence ID" value="NMG16590.1"/>
    <property type="molecule type" value="Genomic_DNA"/>
</dbReference>
<evidence type="ECO:0000256" key="6">
    <source>
        <dbReference type="NCBIfam" id="TIGR00152"/>
    </source>
</evidence>
<keyword evidence="2 5" id="KW-0547">Nucleotide-binding</keyword>
<dbReference type="HAMAP" id="MF_00376">
    <property type="entry name" value="Dephospho_CoA_kinase"/>
    <property type="match status" value="1"/>
</dbReference>
<feature type="binding site" evidence="5">
    <location>
        <begin position="15"/>
        <end position="20"/>
    </location>
    <ligand>
        <name>ATP</name>
        <dbReference type="ChEBI" id="CHEBI:30616"/>
    </ligand>
</feature>
<evidence type="ECO:0000256" key="3">
    <source>
        <dbReference type="ARBA" id="ARBA00022840"/>
    </source>
</evidence>
<dbReference type="Proteomes" id="UP000633943">
    <property type="component" value="Unassembled WGS sequence"/>
</dbReference>
<dbReference type="Pfam" id="PF01121">
    <property type="entry name" value="CoaE"/>
    <property type="match status" value="1"/>
</dbReference>
<keyword evidence="5 7" id="KW-0418">Kinase</keyword>
<keyword evidence="4 5" id="KW-0173">Coenzyme A biosynthesis</keyword>
<evidence type="ECO:0000313" key="7">
    <source>
        <dbReference type="EMBL" id="NMG16590.1"/>
    </source>
</evidence>
<dbReference type="CDD" id="cd02022">
    <property type="entry name" value="DPCK"/>
    <property type="match status" value="1"/>
</dbReference>
<comment type="function">
    <text evidence="5">Catalyzes the phosphorylation of the 3'-hydroxyl group of dephosphocoenzyme A to form coenzyme A.</text>
</comment>
<keyword evidence="8" id="KW-1185">Reference proteome</keyword>
<dbReference type="Gene3D" id="3.40.50.300">
    <property type="entry name" value="P-loop containing nucleotide triphosphate hydrolases"/>
    <property type="match status" value="1"/>
</dbReference>
<comment type="subcellular location">
    <subcellularLocation>
        <location evidence="5">Cytoplasm</location>
    </subcellularLocation>
</comment>
<reference evidence="7 8" key="1">
    <citation type="submission" date="2019-12" db="EMBL/GenBank/DDBJ databases">
        <title>Comparative genomics gives insights into the taxonomy of the Azoarcus-Aromatoleum group and reveals separate origins of nif in the plant-associated Azoarcus and non-plant-associated Aromatoleum sub-groups.</title>
        <authorList>
            <person name="Lafos M."/>
            <person name="Maluk M."/>
            <person name="Batista M."/>
            <person name="Junghare M."/>
            <person name="Carmona M."/>
            <person name="Faoro H."/>
            <person name="Cruz L.M."/>
            <person name="Battistoni F."/>
            <person name="De Souza E."/>
            <person name="Pedrosa F."/>
            <person name="Chen W.-M."/>
            <person name="Poole P.S."/>
            <person name="Dixon R.A."/>
            <person name="James E.K."/>
        </authorList>
    </citation>
    <scope>NUCLEOTIDE SEQUENCE [LARGE SCALE GENOMIC DNA]</scope>
    <source>
        <strain evidence="7 8">PbN1</strain>
    </source>
</reference>
<comment type="catalytic activity">
    <reaction evidence="5">
        <text>3'-dephospho-CoA + ATP = ADP + CoA + H(+)</text>
        <dbReference type="Rhea" id="RHEA:18245"/>
        <dbReference type="ChEBI" id="CHEBI:15378"/>
        <dbReference type="ChEBI" id="CHEBI:30616"/>
        <dbReference type="ChEBI" id="CHEBI:57287"/>
        <dbReference type="ChEBI" id="CHEBI:57328"/>
        <dbReference type="ChEBI" id="CHEBI:456216"/>
        <dbReference type="EC" id="2.7.1.24"/>
    </reaction>
</comment>
<dbReference type="RefSeq" id="WP_169203157.1">
    <property type="nucleotide sequence ID" value="NZ_CP059467.1"/>
</dbReference>
<name>A0ABX1NX54_9RHOO</name>